<organism evidence="2 3">
    <name type="scientific">Henriciella mobilis</name>
    <dbReference type="NCBI Taxonomy" id="2305467"/>
    <lineage>
        <taxon>Bacteria</taxon>
        <taxon>Pseudomonadati</taxon>
        <taxon>Pseudomonadota</taxon>
        <taxon>Alphaproteobacteria</taxon>
        <taxon>Hyphomonadales</taxon>
        <taxon>Hyphomonadaceae</taxon>
        <taxon>Henriciella</taxon>
    </lineage>
</organism>
<dbReference type="EMBL" id="QWFX01000006">
    <property type="protein sequence ID" value="RIJ30415.1"/>
    <property type="molecule type" value="Genomic_DNA"/>
</dbReference>
<keyword evidence="1" id="KW-0472">Membrane</keyword>
<dbReference type="AlphaFoldDB" id="A0A399RL19"/>
<dbReference type="RefSeq" id="WP_119375734.1">
    <property type="nucleotide sequence ID" value="NZ_QWFX01000006.1"/>
</dbReference>
<reference evidence="2 3" key="1">
    <citation type="submission" date="2018-08" db="EMBL/GenBank/DDBJ databases">
        <title>Henriciella mobilis sp. nov., isolated from seawater.</title>
        <authorList>
            <person name="Cheng H."/>
            <person name="Wu Y.-H."/>
            <person name="Xu X.-W."/>
            <person name="Guo L.-L."/>
        </authorList>
    </citation>
    <scope>NUCLEOTIDE SEQUENCE [LARGE SCALE GENOMIC DNA]</scope>
    <source>
        <strain evidence="2 3">JN25</strain>
    </source>
</reference>
<proteinExistence type="predicted"/>
<evidence type="ECO:0000256" key="1">
    <source>
        <dbReference type="SAM" id="Phobius"/>
    </source>
</evidence>
<dbReference type="Proteomes" id="UP000266385">
    <property type="component" value="Unassembled WGS sequence"/>
</dbReference>
<dbReference type="OrthoDB" id="7619204at2"/>
<accession>A0A399RL19</accession>
<name>A0A399RL19_9PROT</name>
<sequence>MFLRTAPNPHDQGRPARVVRFQQEEDRVFAIDADELHRNPKLLNTFSRHHEFTARALDAVAYAILIASVIAAFAIAWWIVIPGLVACVLMIAVNRKRAGEVAMRAARRSTEAFLYLHTIGVLWLVQQ</sequence>
<evidence type="ECO:0000313" key="3">
    <source>
        <dbReference type="Proteomes" id="UP000266385"/>
    </source>
</evidence>
<keyword evidence="1" id="KW-1133">Transmembrane helix</keyword>
<protein>
    <submittedName>
        <fullName evidence="2">Uncharacterized protein</fullName>
    </submittedName>
</protein>
<evidence type="ECO:0000313" key="2">
    <source>
        <dbReference type="EMBL" id="RIJ30415.1"/>
    </source>
</evidence>
<keyword evidence="1" id="KW-0812">Transmembrane</keyword>
<comment type="caution">
    <text evidence="2">The sequence shown here is derived from an EMBL/GenBank/DDBJ whole genome shotgun (WGS) entry which is preliminary data.</text>
</comment>
<gene>
    <name evidence="2" type="ORF">D1223_07210</name>
</gene>
<feature type="transmembrane region" description="Helical" evidence="1">
    <location>
        <begin position="60"/>
        <end position="93"/>
    </location>
</feature>
<keyword evidence="3" id="KW-1185">Reference proteome</keyword>